<dbReference type="PANTHER" id="PTHR43880">
    <property type="entry name" value="ALCOHOL DEHYDROGENASE"/>
    <property type="match status" value="1"/>
</dbReference>
<dbReference type="InterPro" id="IPR002328">
    <property type="entry name" value="ADH_Zn_CS"/>
</dbReference>
<sequence length="369" mass="39216">MKTRAAVLHDVRKPFEIMELDLDGPRDGEVLIKYSAAGLCHSDLHLIDGDIVPRFPIIGGHEGAGIIEEVGPGVTKVKPGDHVVCSFIPNCGTCRYCATGRQNLCDMGATIAEGYMPDGSFRFHANGTDVGAMCMLGTFSERATISQHSVVKVDDWLPLETAVLVGCGVPTGWATANYAGGVRAGDTTVIYGIGGVGINAVQGAAHAGAKYVVVVDPVQFKRDTAMKFGATHAFATAEEAAAKVSELTWGQMADQALVTVGTVEEQVVTDAFNVVGKGGTVVITGLANPEKLTVHVSGGILTLFEKTIKGTLFGSANPQYDIVKLLRLYDAGQLKLDELVTRRYTLDQVNEGYQDLRDGKNIRGVIVYD</sequence>
<evidence type="ECO:0000256" key="6">
    <source>
        <dbReference type="RuleBase" id="RU361277"/>
    </source>
</evidence>
<dbReference type="PROSITE" id="PS00059">
    <property type="entry name" value="ADH_ZINC"/>
    <property type="match status" value="1"/>
</dbReference>
<keyword evidence="3 6" id="KW-0862">Zinc</keyword>
<comment type="similarity">
    <text evidence="1 6">Belongs to the zinc-containing alcohol dehydrogenase family.</text>
</comment>
<evidence type="ECO:0000256" key="2">
    <source>
        <dbReference type="ARBA" id="ARBA00022723"/>
    </source>
</evidence>
<evidence type="ECO:0000313" key="9">
    <source>
        <dbReference type="Proteomes" id="UP000298860"/>
    </source>
</evidence>
<dbReference type="InterPro" id="IPR020843">
    <property type="entry name" value="ER"/>
</dbReference>
<dbReference type="SUPFAM" id="SSF50129">
    <property type="entry name" value="GroES-like"/>
    <property type="match status" value="2"/>
</dbReference>
<dbReference type="Pfam" id="PF08240">
    <property type="entry name" value="ADH_N"/>
    <property type="match status" value="1"/>
</dbReference>
<protein>
    <submittedName>
        <fullName evidence="8">Alcohol dehydrogenase</fullName>
    </submittedName>
</protein>
<evidence type="ECO:0000256" key="1">
    <source>
        <dbReference type="ARBA" id="ARBA00008072"/>
    </source>
</evidence>
<dbReference type="InterPro" id="IPR013154">
    <property type="entry name" value="ADH-like_N"/>
</dbReference>
<dbReference type="AlphaFoldDB" id="A0A4D4IZN9"/>
<dbReference type="Gene3D" id="3.90.180.10">
    <property type="entry name" value="Medium-chain alcohol dehydrogenases, catalytic domain"/>
    <property type="match status" value="1"/>
</dbReference>
<evidence type="ECO:0000256" key="3">
    <source>
        <dbReference type="ARBA" id="ARBA00022833"/>
    </source>
</evidence>
<dbReference type="CDD" id="cd08279">
    <property type="entry name" value="Zn_ADH_class_III"/>
    <property type="match status" value="1"/>
</dbReference>
<feature type="domain" description="Enoyl reductase (ER)" evidence="7">
    <location>
        <begin position="10"/>
        <end position="366"/>
    </location>
</feature>
<evidence type="ECO:0000259" key="7">
    <source>
        <dbReference type="SMART" id="SM00829"/>
    </source>
</evidence>
<accession>A0A4D4IZN9</accession>
<dbReference type="InterPro" id="IPR011032">
    <property type="entry name" value="GroES-like_sf"/>
</dbReference>
<gene>
    <name evidence="8" type="primary">adhD</name>
    <name evidence="8" type="ORF">GTS_14380</name>
</gene>
<proteinExistence type="inferred from homology"/>
<dbReference type="EMBL" id="BJFL01000004">
    <property type="protein sequence ID" value="GDY29805.1"/>
    <property type="molecule type" value="Genomic_DNA"/>
</dbReference>
<keyword evidence="4" id="KW-0560">Oxidoreductase</keyword>
<dbReference type="GO" id="GO:0008270">
    <property type="term" value="F:zinc ion binding"/>
    <property type="evidence" value="ECO:0007669"/>
    <property type="project" value="InterPro"/>
</dbReference>
<dbReference type="Pfam" id="PF00107">
    <property type="entry name" value="ADH_zinc_N"/>
    <property type="match status" value="1"/>
</dbReference>
<dbReference type="RefSeq" id="WP_137812952.1">
    <property type="nucleotide sequence ID" value="NZ_BJFL01000004.1"/>
</dbReference>
<dbReference type="PANTHER" id="PTHR43880:SF12">
    <property type="entry name" value="ALCOHOL DEHYDROGENASE CLASS-3"/>
    <property type="match status" value="1"/>
</dbReference>
<dbReference type="NCBIfam" id="TIGR03989">
    <property type="entry name" value="Rxyl_3153"/>
    <property type="match status" value="1"/>
</dbReference>
<dbReference type="Proteomes" id="UP000298860">
    <property type="component" value="Unassembled WGS sequence"/>
</dbReference>
<dbReference type="GO" id="GO:0051903">
    <property type="term" value="F:S-(hydroxymethyl)glutathione dehydrogenase [NAD(P)+] activity"/>
    <property type="evidence" value="ECO:0007669"/>
    <property type="project" value="TreeGrafter"/>
</dbReference>
<organism evidence="8 9">
    <name type="scientific">Gandjariella thermophila</name>
    <dbReference type="NCBI Taxonomy" id="1931992"/>
    <lineage>
        <taxon>Bacteria</taxon>
        <taxon>Bacillati</taxon>
        <taxon>Actinomycetota</taxon>
        <taxon>Actinomycetes</taxon>
        <taxon>Pseudonocardiales</taxon>
        <taxon>Pseudonocardiaceae</taxon>
        <taxon>Gandjariella</taxon>
    </lineage>
</organism>
<evidence type="ECO:0000313" key="8">
    <source>
        <dbReference type="EMBL" id="GDY29805.1"/>
    </source>
</evidence>
<dbReference type="InterPro" id="IPR023921">
    <property type="entry name" value="ADH_Zn_actinomycetes"/>
</dbReference>
<dbReference type="Gene3D" id="3.40.50.720">
    <property type="entry name" value="NAD(P)-binding Rossmann-like Domain"/>
    <property type="match status" value="1"/>
</dbReference>
<keyword evidence="5" id="KW-0520">NAD</keyword>
<keyword evidence="9" id="KW-1185">Reference proteome</keyword>
<name>A0A4D4IZN9_9PSEU</name>
<evidence type="ECO:0000256" key="4">
    <source>
        <dbReference type="ARBA" id="ARBA00023002"/>
    </source>
</evidence>
<comment type="caution">
    <text evidence="8">The sequence shown here is derived from an EMBL/GenBank/DDBJ whole genome shotgun (WGS) entry which is preliminary data.</text>
</comment>
<dbReference type="InterPro" id="IPR013149">
    <property type="entry name" value="ADH-like_C"/>
</dbReference>
<reference evidence="9" key="1">
    <citation type="submission" date="2019-04" db="EMBL/GenBank/DDBJ databases">
        <title>Draft genome sequence of Pseudonocardiaceae bacterium SL3-2-4.</title>
        <authorList>
            <person name="Ningsih F."/>
            <person name="Yokota A."/>
            <person name="Sakai Y."/>
            <person name="Nanatani K."/>
            <person name="Yabe S."/>
            <person name="Oetari A."/>
            <person name="Sjamsuridzal W."/>
        </authorList>
    </citation>
    <scope>NUCLEOTIDE SEQUENCE [LARGE SCALE GENOMIC DNA]</scope>
    <source>
        <strain evidence="9">SL3-2-4</strain>
    </source>
</reference>
<keyword evidence="2 6" id="KW-0479">Metal-binding</keyword>
<dbReference type="InterPro" id="IPR036291">
    <property type="entry name" value="NAD(P)-bd_dom_sf"/>
</dbReference>
<comment type="cofactor">
    <cofactor evidence="6">
        <name>Zn(2+)</name>
        <dbReference type="ChEBI" id="CHEBI:29105"/>
    </cofactor>
</comment>
<dbReference type="SUPFAM" id="SSF51735">
    <property type="entry name" value="NAD(P)-binding Rossmann-fold domains"/>
    <property type="match status" value="1"/>
</dbReference>
<dbReference type="GO" id="GO:0005829">
    <property type="term" value="C:cytosol"/>
    <property type="evidence" value="ECO:0007669"/>
    <property type="project" value="TreeGrafter"/>
</dbReference>
<dbReference type="GO" id="GO:0046294">
    <property type="term" value="P:formaldehyde catabolic process"/>
    <property type="evidence" value="ECO:0007669"/>
    <property type="project" value="TreeGrafter"/>
</dbReference>
<dbReference type="SMART" id="SM00829">
    <property type="entry name" value="PKS_ER"/>
    <property type="match status" value="1"/>
</dbReference>
<evidence type="ECO:0000256" key="5">
    <source>
        <dbReference type="ARBA" id="ARBA00023027"/>
    </source>
</evidence>
<dbReference type="OrthoDB" id="3265141at2"/>